<proteinExistence type="predicted"/>
<dbReference type="InterPro" id="IPR017926">
    <property type="entry name" value="GATASE"/>
</dbReference>
<dbReference type="PROSITE" id="PS51273">
    <property type="entry name" value="GATASE_TYPE_1"/>
    <property type="match status" value="1"/>
</dbReference>
<dbReference type="Pfam" id="PF00117">
    <property type="entry name" value="GATase"/>
    <property type="match status" value="1"/>
</dbReference>
<evidence type="ECO:0000259" key="1">
    <source>
        <dbReference type="Pfam" id="PF00117"/>
    </source>
</evidence>
<dbReference type="InterPro" id="IPR029062">
    <property type="entry name" value="Class_I_gatase-like"/>
</dbReference>
<name>A0ABS5XC48_9GAMM</name>
<gene>
    <name evidence="2" type="ORF">J7302_03845</name>
</gene>
<dbReference type="SUPFAM" id="SSF52317">
    <property type="entry name" value="Class I glutamine amidotransferase-like"/>
    <property type="match status" value="1"/>
</dbReference>
<dbReference type="EMBL" id="JAGTIS010000001">
    <property type="protein sequence ID" value="MBT8765269.1"/>
    <property type="molecule type" value="Genomic_DNA"/>
</dbReference>
<dbReference type="PANTHER" id="PTHR42695:SF5">
    <property type="entry name" value="GLUTAMINE AMIDOTRANSFERASE YLR126C-RELATED"/>
    <property type="match status" value="1"/>
</dbReference>
<dbReference type="InterPro" id="IPR044992">
    <property type="entry name" value="ChyE-like"/>
</dbReference>
<dbReference type="PANTHER" id="PTHR42695">
    <property type="entry name" value="GLUTAMINE AMIDOTRANSFERASE YLR126C-RELATED"/>
    <property type="match status" value="1"/>
</dbReference>
<reference evidence="2 3" key="1">
    <citation type="submission" date="2021-04" db="EMBL/GenBank/DDBJ databases">
        <title>Pseudomonas boanensis sp. nov., a bacterium isolated from river water used for household purposes in Boane District, Mozambique.</title>
        <authorList>
            <person name="Nicklasson M."/>
            <person name="Martin-Rodriguez A.J."/>
            <person name="Thorell K."/>
            <person name="Neves L."/>
            <person name="Mussagy A."/>
            <person name="Rydberg H.A."/>
            <person name="Hernroth B."/>
            <person name="Svensson-Stadler L."/>
            <person name="Sjoling A."/>
        </authorList>
    </citation>
    <scope>NUCLEOTIDE SEQUENCE [LARGE SCALE GENOMIC DNA]</scope>
    <source>
        <strain evidence="2 3">DB1</strain>
    </source>
</reference>
<comment type="caution">
    <text evidence="2">The sequence shown here is derived from an EMBL/GenBank/DDBJ whole genome shotgun (WGS) entry which is preliminary data.</text>
</comment>
<evidence type="ECO:0000313" key="2">
    <source>
        <dbReference type="EMBL" id="MBT8765269.1"/>
    </source>
</evidence>
<dbReference type="CDD" id="cd01741">
    <property type="entry name" value="GATase1_1"/>
    <property type="match status" value="1"/>
</dbReference>
<keyword evidence="2" id="KW-0315">Glutamine amidotransferase</keyword>
<dbReference type="Proteomes" id="UP001519667">
    <property type="component" value="Unassembled WGS sequence"/>
</dbReference>
<protein>
    <submittedName>
        <fullName evidence="2">Type 1 glutamine amidotransferase</fullName>
    </submittedName>
</protein>
<dbReference type="Gene3D" id="3.40.50.880">
    <property type="match status" value="1"/>
</dbReference>
<keyword evidence="3" id="KW-1185">Reference proteome</keyword>
<evidence type="ECO:0000313" key="3">
    <source>
        <dbReference type="Proteomes" id="UP001519667"/>
    </source>
</evidence>
<dbReference type="RefSeq" id="WP_215370514.1">
    <property type="nucleotide sequence ID" value="NZ_JAGTIS010000001.1"/>
</dbReference>
<feature type="domain" description="Glutamine amidotransferase" evidence="1">
    <location>
        <begin position="26"/>
        <end position="179"/>
    </location>
</feature>
<organism evidence="2 3">
    <name type="scientific">Metapseudomonas boanensis</name>
    <dbReference type="NCBI Taxonomy" id="2822138"/>
    <lineage>
        <taxon>Bacteria</taxon>
        <taxon>Pseudomonadati</taxon>
        <taxon>Pseudomonadota</taxon>
        <taxon>Gammaproteobacteria</taxon>
        <taxon>Pseudomonadales</taxon>
        <taxon>Pseudomonadaceae</taxon>
        <taxon>Metapseudomonas</taxon>
    </lineage>
</organism>
<sequence length="235" mass="26371">MTDILILTHADFCSPGHLGVVLDRAQREFTVLRVDQGELDDYDLDRPKAVAIMGGPMSVNDPMPWIGQEIDAIRYWVDRDVPMIGHCLGGQLIARALGASVHRMPYTEIGWQPLAKRAQAADNPWLAHLPQEFAIYQWHSDTFELPEGAEGLMGSPWCPNQGFAWGDKVLGLQGHPEMTEDLVRLWLTDWAHLLDETQASQQGRAQMLEDLPAKVTALNQVAEGFYQRWLSLAFA</sequence>
<accession>A0ABS5XC48</accession>